<reference evidence="4" key="2">
    <citation type="submission" date="2021-04" db="EMBL/GenBank/DDBJ databases">
        <authorList>
            <person name="Podell S."/>
        </authorList>
    </citation>
    <scope>NUCLEOTIDE SEQUENCE</scope>
    <source>
        <strain evidence="4">Hildebrandi</strain>
    </source>
</reference>
<feature type="compositionally biased region" description="Polar residues" evidence="1">
    <location>
        <begin position="50"/>
        <end position="63"/>
    </location>
</feature>
<feature type="signal peptide" evidence="3">
    <location>
        <begin position="1"/>
        <end position="39"/>
    </location>
</feature>
<dbReference type="EMBL" id="JAGRRH010000009">
    <property type="protein sequence ID" value="KAG7365012.1"/>
    <property type="molecule type" value="Genomic_DNA"/>
</dbReference>
<feature type="region of interest" description="Disordered" evidence="1">
    <location>
        <begin position="42"/>
        <end position="63"/>
    </location>
</feature>
<keyword evidence="2" id="KW-0472">Membrane</keyword>
<dbReference type="AlphaFoldDB" id="A0A9K3LN39"/>
<proteinExistence type="predicted"/>
<keyword evidence="5" id="KW-1185">Reference proteome</keyword>
<dbReference type="Proteomes" id="UP000693970">
    <property type="component" value="Unassembled WGS sequence"/>
</dbReference>
<evidence type="ECO:0000256" key="1">
    <source>
        <dbReference type="SAM" id="MobiDB-lite"/>
    </source>
</evidence>
<keyword evidence="2" id="KW-0812">Transmembrane</keyword>
<reference evidence="4" key="1">
    <citation type="journal article" date="2021" name="Sci. Rep.">
        <title>Diploid genomic architecture of Nitzschia inconspicua, an elite biomass production diatom.</title>
        <authorList>
            <person name="Oliver A."/>
            <person name="Podell S."/>
            <person name="Pinowska A."/>
            <person name="Traller J.C."/>
            <person name="Smith S.R."/>
            <person name="McClure R."/>
            <person name="Beliaev A."/>
            <person name="Bohutskyi P."/>
            <person name="Hill E.A."/>
            <person name="Rabines A."/>
            <person name="Zheng H."/>
            <person name="Allen L.Z."/>
            <person name="Kuo A."/>
            <person name="Grigoriev I.V."/>
            <person name="Allen A.E."/>
            <person name="Hazlebeck D."/>
            <person name="Allen E.E."/>
        </authorList>
    </citation>
    <scope>NUCLEOTIDE SEQUENCE</scope>
    <source>
        <strain evidence="4">Hildebrandi</strain>
    </source>
</reference>
<feature type="chain" id="PRO_5039910924" evidence="3">
    <location>
        <begin position="40"/>
        <end position="385"/>
    </location>
</feature>
<keyword evidence="2" id="KW-1133">Transmembrane helix</keyword>
<name>A0A9K3LN39_9STRA</name>
<comment type="caution">
    <text evidence="4">The sequence shown here is derived from an EMBL/GenBank/DDBJ whole genome shotgun (WGS) entry which is preliminary data.</text>
</comment>
<evidence type="ECO:0000256" key="2">
    <source>
        <dbReference type="SAM" id="Phobius"/>
    </source>
</evidence>
<sequence>MTSSWKGRIGIQKNRRLRYDVIFSLVFLLLLLLCGRTLAQDKGEKKEKTQQPTEFPSVQPSVSASPTALPSAYYSAEPTQFISAFPSPTPTVRNTLKAQVYGALIPIMTFDILLSDEDAALPTTRNINAFFTMFMDQILAKNSNGFDFDYSHLTSNVLVSSFRNDHGRHRRLEFGYSVRVDGIAYFFEDAPTRESLLHSLRIYFTFWGITDLEEYLKRLGMESAKVVFIAIDEIPLDIFDDEDSEYDHAGAAIGTESIGRTGKEGPSLQRKVAISSCVGAILITLLAVLLYGRRKRQQQEKKSNYWKRKVPSACETSESGVSPPETTTSLFQLKVHEDQSLSSGLISDDLSVYATNDDVADNRFVYGGDGKETADRIALVNEQQD</sequence>
<evidence type="ECO:0000256" key="3">
    <source>
        <dbReference type="SAM" id="SignalP"/>
    </source>
</evidence>
<organism evidence="4 5">
    <name type="scientific">Nitzschia inconspicua</name>
    <dbReference type="NCBI Taxonomy" id="303405"/>
    <lineage>
        <taxon>Eukaryota</taxon>
        <taxon>Sar</taxon>
        <taxon>Stramenopiles</taxon>
        <taxon>Ochrophyta</taxon>
        <taxon>Bacillariophyta</taxon>
        <taxon>Bacillariophyceae</taxon>
        <taxon>Bacillariophycidae</taxon>
        <taxon>Bacillariales</taxon>
        <taxon>Bacillariaceae</taxon>
        <taxon>Nitzschia</taxon>
    </lineage>
</organism>
<dbReference type="OrthoDB" id="10660771at2759"/>
<evidence type="ECO:0000313" key="5">
    <source>
        <dbReference type="Proteomes" id="UP000693970"/>
    </source>
</evidence>
<keyword evidence="3" id="KW-0732">Signal</keyword>
<protein>
    <submittedName>
        <fullName evidence="4">Uncharacterized protein</fullName>
    </submittedName>
</protein>
<evidence type="ECO:0000313" key="4">
    <source>
        <dbReference type="EMBL" id="KAG7365012.1"/>
    </source>
</evidence>
<accession>A0A9K3LN39</accession>
<gene>
    <name evidence="4" type="ORF">IV203_038215</name>
</gene>
<feature type="transmembrane region" description="Helical" evidence="2">
    <location>
        <begin position="272"/>
        <end position="292"/>
    </location>
</feature>